<protein>
    <submittedName>
        <fullName evidence="3">Copper amine oxidase-like protein</fullName>
        <ecNumber evidence="3">3.4.16.4</ecNumber>
    </submittedName>
</protein>
<dbReference type="EC" id="3.4.16.4" evidence="3"/>
<dbReference type="GO" id="GO:0009002">
    <property type="term" value="F:serine-type D-Ala-D-Ala carboxypeptidase activity"/>
    <property type="evidence" value="ECO:0007669"/>
    <property type="project" value="UniProtKB-EC"/>
</dbReference>
<dbReference type="Proteomes" id="UP000247459">
    <property type="component" value="Unassembled WGS sequence"/>
</dbReference>
<feature type="chain" id="PRO_5015848746" evidence="1">
    <location>
        <begin position="26"/>
        <end position="274"/>
    </location>
</feature>
<reference evidence="3 4" key="1">
    <citation type="submission" date="2018-01" db="EMBL/GenBank/DDBJ databases">
        <title>Genome sequence of the PGP bacterium Paenibacillus illinoisensis E3.</title>
        <authorList>
            <person name="Rolli E."/>
            <person name="Marasco R."/>
            <person name="Bessem C."/>
            <person name="Michoud G."/>
            <person name="Gaiarsa S."/>
            <person name="Borin S."/>
            <person name="Daffonchio D."/>
        </authorList>
    </citation>
    <scope>NUCLEOTIDE SEQUENCE [LARGE SCALE GENOMIC DNA]</scope>
    <source>
        <strain evidence="3 4">E3</strain>
    </source>
</reference>
<dbReference type="EMBL" id="PRLG01000029">
    <property type="protein sequence ID" value="PYY26399.1"/>
    <property type="molecule type" value="Genomic_DNA"/>
</dbReference>
<sequence>MKLTNIAISLLAIVMIVSFTEPTFAEEATVEVEDGVLSNNRVLIPLRVVSSNLGGDIKWYPEGRYIQINTKEKEILLAVNFKNARVNDTIITMDSPVLFIGGVTYVPLKFVSQIFGAKLNWDGENKQATIRSNGQTVVVHVQSEESRITDSLKLSQARLILLSEKLNETSKLSEIKHIQTYFKPYFTEKLIGSIRGGQELQNDWIQYDVPENSVYYTSSTTGTLSQSFVLGNTLTGESHYVYDRNIELVYLEGVWKVNQMKFAYRTIPNLGYDR</sequence>
<dbReference type="Gene3D" id="3.30.457.10">
    <property type="entry name" value="Copper amine oxidase-like, N-terminal domain"/>
    <property type="match status" value="1"/>
</dbReference>
<accession>A0A2W0C7M4</accession>
<dbReference type="AlphaFoldDB" id="A0A2W0C7M4"/>
<organism evidence="3 4">
    <name type="scientific">Paenibacillus illinoisensis</name>
    <dbReference type="NCBI Taxonomy" id="59845"/>
    <lineage>
        <taxon>Bacteria</taxon>
        <taxon>Bacillati</taxon>
        <taxon>Bacillota</taxon>
        <taxon>Bacilli</taxon>
        <taxon>Bacillales</taxon>
        <taxon>Paenibacillaceae</taxon>
        <taxon>Paenibacillus</taxon>
    </lineage>
</organism>
<dbReference type="SUPFAM" id="SSF55383">
    <property type="entry name" value="Copper amine oxidase, domain N"/>
    <property type="match status" value="1"/>
</dbReference>
<evidence type="ECO:0000256" key="1">
    <source>
        <dbReference type="SAM" id="SignalP"/>
    </source>
</evidence>
<gene>
    <name evidence="3" type="ORF">PIL02S_05794</name>
</gene>
<dbReference type="Pfam" id="PF07833">
    <property type="entry name" value="Cu_amine_oxidN1"/>
    <property type="match status" value="1"/>
</dbReference>
<evidence type="ECO:0000313" key="4">
    <source>
        <dbReference type="Proteomes" id="UP000247459"/>
    </source>
</evidence>
<evidence type="ECO:0000259" key="2">
    <source>
        <dbReference type="Pfam" id="PF07833"/>
    </source>
</evidence>
<feature type="domain" description="Copper amine oxidase-like N-terminal" evidence="2">
    <location>
        <begin position="36"/>
        <end position="130"/>
    </location>
</feature>
<keyword evidence="3" id="KW-0645">Protease</keyword>
<proteinExistence type="predicted"/>
<dbReference type="RefSeq" id="WP_181429960.1">
    <property type="nucleotide sequence ID" value="NZ_PRLG01000029.1"/>
</dbReference>
<keyword evidence="3" id="KW-0378">Hydrolase</keyword>
<keyword evidence="1" id="KW-0732">Signal</keyword>
<evidence type="ECO:0000313" key="3">
    <source>
        <dbReference type="EMBL" id="PYY26399.1"/>
    </source>
</evidence>
<feature type="signal peptide" evidence="1">
    <location>
        <begin position="1"/>
        <end position="25"/>
    </location>
</feature>
<name>A0A2W0C7M4_9BACL</name>
<dbReference type="InterPro" id="IPR036582">
    <property type="entry name" value="Mao_N_sf"/>
</dbReference>
<keyword evidence="3" id="KW-0121">Carboxypeptidase</keyword>
<comment type="caution">
    <text evidence="3">The sequence shown here is derived from an EMBL/GenBank/DDBJ whole genome shotgun (WGS) entry which is preliminary data.</text>
</comment>
<dbReference type="InterPro" id="IPR012854">
    <property type="entry name" value="Cu_amine_oxidase-like_N"/>
</dbReference>